<dbReference type="RefSeq" id="WP_078076598.1">
    <property type="nucleotide sequence ID" value="NZ_CP018047.1"/>
</dbReference>
<dbReference type="AlphaFoldDB" id="A0A1U9QVI7"/>
<keyword evidence="2" id="KW-0472">Membrane</keyword>
<dbReference type="Proteomes" id="UP000189677">
    <property type="component" value="Chromosome"/>
</dbReference>
<evidence type="ECO:0000256" key="2">
    <source>
        <dbReference type="SAM" id="Phobius"/>
    </source>
</evidence>
<sequence length="221" mass="24087">MPRPRLRPRPRNAVDRTLLAVIGAGLTGAGAWVLTGHGTVREHLPGFWPAAATVRPDAALADRALLSRLRDHGWWTPAVIAALAVVFVLCVWWLLAQFRTGQPRTLRLPRPGLGLRTRALTAAMEERTERIPGVDRARVTLSGRPRRLRATFSVRLEPDAVPADVVRRIDAGPVADARTSGEGAARVEAVVRFRAPARAPARSRGGLRGTRRSDTTRAPLL</sequence>
<dbReference type="EMBL" id="CP018047">
    <property type="protein sequence ID" value="AQU68013.1"/>
    <property type="molecule type" value="Genomic_DNA"/>
</dbReference>
<dbReference type="KEGG" id="snw:BBN63_19075"/>
<proteinExistence type="predicted"/>
<keyword evidence="4" id="KW-1185">Reference proteome</keyword>
<keyword evidence="2" id="KW-1133">Transmembrane helix</keyword>
<reference evidence="3 4" key="1">
    <citation type="submission" date="2016-11" db="EMBL/GenBank/DDBJ databases">
        <title>Complete genome sequence of Streptomyces niveus SCSIO 3406.</title>
        <authorList>
            <person name="Zhu Q."/>
            <person name="Cheng W."/>
            <person name="Song Y."/>
            <person name="Li Q."/>
            <person name="Ju J."/>
        </authorList>
    </citation>
    <scope>NUCLEOTIDE SEQUENCE [LARGE SCALE GENOMIC DNA]</scope>
    <source>
        <strain evidence="3 4">SCSIO 3406</strain>
    </source>
</reference>
<name>A0A1U9QVI7_STRNV</name>
<keyword evidence="2" id="KW-0812">Transmembrane</keyword>
<organism evidence="3 4">
    <name type="scientific">Streptomyces niveus</name>
    <name type="common">Streptomyces spheroides</name>
    <dbReference type="NCBI Taxonomy" id="193462"/>
    <lineage>
        <taxon>Bacteria</taxon>
        <taxon>Bacillati</taxon>
        <taxon>Actinomycetota</taxon>
        <taxon>Actinomycetes</taxon>
        <taxon>Kitasatosporales</taxon>
        <taxon>Streptomycetaceae</taxon>
        <taxon>Streptomyces</taxon>
    </lineage>
</organism>
<gene>
    <name evidence="3" type="ORF">BBN63_19075</name>
</gene>
<evidence type="ECO:0008006" key="5">
    <source>
        <dbReference type="Google" id="ProtNLM"/>
    </source>
</evidence>
<evidence type="ECO:0000313" key="3">
    <source>
        <dbReference type="EMBL" id="AQU68013.1"/>
    </source>
</evidence>
<evidence type="ECO:0000256" key="1">
    <source>
        <dbReference type="SAM" id="MobiDB-lite"/>
    </source>
</evidence>
<feature type="transmembrane region" description="Helical" evidence="2">
    <location>
        <begin position="74"/>
        <end position="95"/>
    </location>
</feature>
<feature type="region of interest" description="Disordered" evidence="1">
    <location>
        <begin position="198"/>
        <end position="221"/>
    </location>
</feature>
<dbReference type="OrthoDB" id="4350374at2"/>
<accession>A0A1U9QVI7</accession>
<evidence type="ECO:0000313" key="4">
    <source>
        <dbReference type="Proteomes" id="UP000189677"/>
    </source>
</evidence>
<protein>
    <recommendedName>
        <fullName evidence="5">Alkaline shock response membrane anchor protein AmaP</fullName>
    </recommendedName>
</protein>